<feature type="transmembrane region" description="Helical" evidence="5">
    <location>
        <begin position="212"/>
        <end position="232"/>
    </location>
</feature>
<protein>
    <recommendedName>
        <fullName evidence="2">histidine kinase</fullName>
        <ecNumber evidence="2">2.7.13.3</ecNumber>
    </recommendedName>
</protein>
<evidence type="ECO:0000256" key="4">
    <source>
        <dbReference type="SAM" id="Coils"/>
    </source>
</evidence>
<dbReference type="InterPro" id="IPR036097">
    <property type="entry name" value="HisK_dim/P_sf"/>
</dbReference>
<dbReference type="SUPFAM" id="SSF47384">
    <property type="entry name" value="Homodimeric domain of signal transducing histidine kinase"/>
    <property type="match status" value="1"/>
</dbReference>
<dbReference type="CDD" id="cd00082">
    <property type="entry name" value="HisKA"/>
    <property type="match status" value="1"/>
</dbReference>
<comment type="catalytic activity">
    <reaction evidence="1">
        <text>ATP + protein L-histidine = ADP + protein N-phospho-L-histidine.</text>
        <dbReference type="EC" id="2.7.13.3"/>
    </reaction>
</comment>
<dbReference type="SMART" id="SM00387">
    <property type="entry name" value="HATPase_c"/>
    <property type="match status" value="1"/>
</dbReference>
<evidence type="ECO:0000256" key="2">
    <source>
        <dbReference type="ARBA" id="ARBA00012438"/>
    </source>
</evidence>
<dbReference type="Proteomes" id="UP000190027">
    <property type="component" value="Unassembled WGS sequence"/>
</dbReference>
<evidence type="ECO:0000313" key="7">
    <source>
        <dbReference type="EMBL" id="SKA96302.1"/>
    </source>
</evidence>
<name>A0A1T4Y3C4_9BACT</name>
<dbReference type="STRING" id="1121449.SAMN02745704_02709"/>
<dbReference type="SUPFAM" id="SSF55874">
    <property type="entry name" value="ATPase domain of HSP90 chaperone/DNA topoisomerase II/histidine kinase"/>
    <property type="match status" value="1"/>
</dbReference>
<keyword evidence="7" id="KW-0808">Transferase</keyword>
<dbReference type="EMBL" id="FUYC01000025">
    <property type="protein sequence ID" value="SKA96302.1"/>
    <property type="molecule type" value="Genomic_DNA"/>
</dbReference>
<dbReference type="RefSeq" id="WP_327083024.1">
    <property type="nucleotide sequence ID" value="NZ_FUYC01000025.1"/>
</dbReference>
<dbReference type="InterPro" id="IPR003661">
    <property type="entry name" value="HisK_dim/P_dom"/>
</dbReference>
<dbReference type="InterPro" id="IPR036890">
    <property type="entry name" value="HATPase_C_sf"/>
</dbReference>
<dbReference type="PANTHER" id="PTHR43065">
    <property type="entry name" value="SENSOR HISTIDINE KINASE"/>
    <property type="match status" value="1"/>
</dbReference>
<evidence type="ECO:0000256" key="3">
    <source>
        <dbReference type="ARBA" id="ARBA00022553"/>
    </source>
</evidence>
<dbReference type="AlphaFoldDB" id="A0A1T4Y3C4"/>
<feature type="coiled-coil region" evidence="4">
    <location>
        <begin position="232"/>
        <end position="259"/>
    </location>
</feature>
<dbReference type="Pfam" id="PF00512">
    <property type="entry name" value="HisKA"/>
    <property type="match status" value="1"/>
</dbReference>
<evidence type="ECO:0000313" key="8">
    <source>
        <dbReference type="Proteomes" id="UP000190027"/>
    </source>
</evidence>
<dbReference type="InterPro" id="IPR003594">
    <property type="entry name" value="HATPase_dom"/>
</dbReference>
<dbReference type="Gene3D" id="1.10.287.130">
    <property type="match status" value="1"/>
</dbReference>
<keyword evidence="5" id="KW-0812">Transmembrane</keyword>
<gene>
    <name evidence="7" type="ORF">SAMN02745704_02709</name>
</gene>
<feature type="transmembrane region" description="Helical" evidence="5">
    <location>
        <begin position="20"/>
        <end position="41"/>
    </location>
</feature>
<keyword evidence="5" id="KW-0472">Membrane</keyword>
<dbReference type="PRINTS" id="PR00344">
    <property type="entry name" value="BCTRLSENSOR"/>
</dbReference>
<dbReference type="InterPro" id="IPR004358">
    <property type="entry name" value="Sig_transdc_His_kin-like_C"/>
</dbReference>
<evidence type="ECO:0000256" key="5">
    <source>
        <dbReference type="SAM" id="Phobius"/>
    </source>
</evidence>
<proteinExistence type="predicted"/>
<sequence>MTPASESRSMPLQFVKVLSWSILFLILVFNLGFSFFVSNYAESTLLEKQKEFSLLLAENLSHQIYTRFTLPTLVGYGRIRLRNEEQATRLDQTVRTTIHSFRVEEVRIYSLDQTISYSTTKDIVGTKGEGNEYLDVALQDQVYSFDLHSRISRLGALLHFNMPPGTMKLRTYYPLRSEENLSGGPTGHLMGVLEFTQDITHEYVKVVNFERLVVASALLTSLLLFYVIMTVLRRTERLNAIRMEEKERLERELMQQEKLAGMGRMVAGVAHEIRNPLGIIRSTSEHLIKKAKKEGNSQSRLLEAIHEESERLSKVVTDFLDYARPKQPHMREVDLGRVVEQVSVFLEHECSAKGVVIQSDLQPGLTVHGDKDQLYRAFYNIVSNSIQALDGAGNITISGAHELDVVHLIFMDDGPGFASEHIDKLKDPFFTTKETGTGLGLAIVGSILEGHGAQWTLSCGLDGGARVDVIFPAGETRSD</sequence>
<reference evidence="7 8" key="1">
    <citation type="submission" date="2017-02" db="EMBL/GenBank/DDBJ databases">
        <authorList>
            <person name="Peterson S.W."/>
        </authorList>
    </citation>
    <scope>NUCLEOTIDE SEQUENCE [LARGE SCALE GENOMIC DNA]</scope>
    <source>
        <strain evidence="7 8">DSM 16080</strain>
    </source>
</reference>
<dbReference type="InterPro" id="IPR005467">
    <property type="entry name" value="His_kinase_dom"/>
</dbReference>
<keyword evidence="8" id="KW-1185">Reference proteome</keyword>
<dbReference type="Gene3D" id="3.30.565.10">
    <property type="entry name" value="Histidine kinase-like ATPase, C-terminal domain"/>
    <property type="match status" value="1"/>
</dbReference>
<dbReference type="SMART" id="SM00388">
    <property type="entry name" value="HisKA"/>
    <property type="match status" value="1"/>
</dbReference>
<feature type="domain" description="Histidine kinase" evidence="6">
    <location>
        <begin position="268"/>
        <end position="475"/>
    </location>
</feature>
<keyword evidence="7" id="KW-0418">Kinase</keyword>
<dbReference type="GO" id="GO:0000155">
    <property type="term" value="F:phosphorelay sensor kinase activity"/>
    <property type="evidence" value="ECO:0007669"/>
    <property type="project" value="InterPro"/>
</dbReference>
<dbReference type="PROSITE" id="PS50109">
    <property type="entry name" value="HIS_KIN"/>
    <property type="match status" value="1"/>
</dbReference>
<organism evidence="7 8">
    <name type="scientific">Paucidesulfovibrio gracilis DSM 16080</name>
    <dbReference type="NCBI Taxonomy" id="1121449"/>
    <lineage>
        <taxon>Bacteria</taxon>
        <taxon>Pseudomonadati</taxon>
        <taxon>Thermodesulfobacteriota</taxon>
        <taxon>Desulfovibrionia</taxon>
        <taxon>Desulfovibrionales</taxon>
        <taxon>Desulfovibrionaceae</taxon>
        <taxon>Paucidesulfovibrio</taxon>
    </lineage>
</organism>
<dbReference type="Pfam" id="PF02518">
    <property type="entry name" value="HATPase_c"/>
    <property type="match status" value="1"/>
</dbReference>
<keyword evidence="5" id="KW-1133">Transmembrane helix</keyword>
<keyword evidence="4" id="KW-0175">Coiled coil</keyword>
<evidence type="ECO:0000256" key="1">
    <source>
        <dbReference type="ARBA" id="ARBA00000085"/>
    </source>
</evidence>
<evidence type="ECO:0000259" key="6">
    <source>
        <dbReference type="PROSITE" id="PS50109"/>
    </source>
</evidence>
<dbReference type="EC" id="2.7.13.3" evidence="2"/>
<accession>A0A1T4Y3C4</accession>
<keyword evidence="3" id="KW-0597">Phosphoprotein</keyword>